<sequence>MSRTTTALIACIGLVLTACTTSTPPPPGESLSGWAGKVRRALPLSNTVAKGDCPSAARAYINASGHSAYASTDITAAAYQGLGGVCGVALNKKSVEEAEALAIRHCQAGTQKWSRSFAGKCEIHASK</sequence>
<evidence type="ECO:0008006" key="4">
    <source>
        <dbReference type="Google" id="ProtNLM"/>
    </source>
</evidence>
<keyword evidence="3" id="KW-1185">Reference proteome</keyword>
<evidence type="ECO:0000313" key="2">
    <source>
        <dbReference type="EMBL" id="MDA4844707.1"/>
    </source>
</evidence>
<dbReference type="Proteomes" id="UP001148313">
    <property type="component" value="Unassembled WGS sequence"/>
</dbReference>
<dbReference type="EMBL" id="JAPJZH010000002">
    <property type="protein sequence ID" value="MDA4844707.1"/>
    <property type="molecule type" value="Genomic_DNA"/>
</dbReference>
<feature type="signal peptide" evidence="1">
    <location>
        <begin position="1"/>
        <end position="20"/>
    </location>
</feature>
<organism evidence="2 3">
    <name type="scientific">Hoeflea poritis</name>
    <dbReference type="NCBI Taxonomy" id="2993659"/>
    <lineage>
        <taxon>Bacteria</taxon>
        <taxon>Pseudomonadati</taxon>
        <taxon>Pseudomonadota</taxon>
        <taxon>Alphaproteobacteria</taxon>
        <taxon>Hyphomicrobiales</taxon>
        <taxon>Rhizobiaceae</taxon>
        <taxon>Hoeflea</taxon>
    </lineage>
</organism>
<dbReference type="RefSeq" id="WP_271088236.1">
    <property type="nucleotide sequence ID" value="NZ_JAPJZH010000002.1"/>
</dbReference>
<evidence type="ECO:0000313" key="3">
    <source>
        <dbReference type="Proteomes" id="UP001148313"/>
    </source>
</evidence>
<accession>A0ABT4VJ27</accession>
<evidence type="ECO:0000256" key="1">
    <source>
        <dbReference type="SAM" id="SignalP"/>
    </source>
</evidence>
<feature type="chain" id="PRO_5045171389" description="DUF4189 domain-containing protein" evidence="1">
    <location>
        <begin position="21"/>
        <end position="127"/>
    </location>
</feature>
<proteinExistence type="predicted"/>
<protein>
    <recommendedName>
        <fullName evidence="4">DUF4189 domain-containing protein</fullName>
    </recommendedName>
</protein>
<reference evidence="2" key="1">
    <citation type="submission" date="2022-11" db="EMBL/GenBank/DDBJ databases">
        <title>Hoeflea poritis sp. nov., isolated from scleractinian coral Porites lutea.</title>
        <authorList>
            <person name="Zhang G."/>
            <person name="Wei Q."/>
            <person name="Cai L."/>
        </authorList>
    </citation>
    <scope>NUCLEOTIDE SEQUENCE</scope>
    <source>
        <strain evidence="2">E7-10</strain>
    </source>
</reference>
<gene>
    <name evidence="2" type="ORF">OOZ53_05060</name>
</gene>
<comment type="caution">
    <text evidence="2">The sequence shown here is derived from an EMBL/GenBank/DDBJ whole genome shotgun (WGS) entry which is preliminary data.</text>
</comment>
<dbReference type="PROSITE" id="PS51257">
    <property type="entry name" value="PROKAR_LIPOPROTEIN"/>
    <property type="match status" value="1"/>
</dbReference>
<keyword evidence="1" id="KW-0732">Signal</keyword>
<name>A0ABT4VJ27_9HYPH</name>